<keyword evidence="3" id="KW-0436">Ligase</keyword>
<evidence type="ECO:0000256" key="9">
    <source>
        <dbReference type="ARBA" id="ARBA00047746"/>
    </source>
</evidence>
<evidence type="ECO:0000256" key="5">
    <source>
        <dbReference type="ARBA" id="ARBA00022741"/>
    </source>
</evidence>
<keyword evidence="11" id="KW-1185">Reference proteome</keyword>
<organism evidence="10 11">
    <name type="scientific">Microbulbifer harenosus</name>
    <dbReference type="NCBI Taxonomy" id="2576840"/>
    <lineage>
        <taxon>Bacteria</taxon>
        <taxon>Pseudomonadati</taxon>
        <taxon>Pseudomonadota</taxon>
        <taxon>Gammaproteobacteria</taxon>
        <taxon>Cellvibrionales</taxon>
        <taxon>Microbulbiferaceae</taxon>
        <taxon>Microbulbifer</taxon>
    </lineage>
</organism>
<keyword evidence="4" id="KW-0479">Metal-binding</keyword>
<evidence type="ECO:0000256" key="8">
    <source>
        <dbReference type="ARBA" id="ARBA00023211"/>
    </source>
</evidence>
<name>A0ABY2UIB7_9GAMM</name>
<dbReference type="EMBL" id="VANI01000009">
    <property type="protein sequence ID" value="TLM77700.1"/>
    <property type="molecule type" value="Genomic_DNA"/>
</dbReference>
<comment type="caution">
    <text evidence="10">The sequence shown here is derived from an EMBL/GenBank/DDBJ whole genome shotgun (WGS) entry which is preliminary data.</text>
</comment>
<evidence type="ECO:0000313" key="11">
    <source>
        <dbReference type="Proteomes" id="UP000306791"/>
    </source>
</evidence>
<dbReference type="SUPFAM" id="SSF103365">
    <property type="entry name" value="Hypothetical protein PH1602"/>
    <property type="match status" value="1"/>
</dbReference>
<evidence type="ECO:0000313" key="10">
    <source>
        <dbReference type="EMBL" id="TLM77700.1"/>
    </source>
</evidence>
<dbReference type="EC" id="6.5.1.8" evidence="2"/>
<keyword evidence="8" id="KW-0464">Manganese</keyword>
<evidence type="ECO:0000256" key="2">
    <source>
        <dbReference type="ARBA" id="ARBA00012726"/>
    </source>
</evidence>
<gene>
    <name evidence="10" type="ORF">FDY93_08875</name>
</gene>
<comment type="cofactor">
    <cofactor evidence="1">
        <name>Mn(2+)</name>
        <dbReference type="ChEBI" id="CHEBI:29035"/>
    </cofactor>
</comment>
<evidence type="ECO:0000256" key="4">
    <source>
        <dbReference type="ARBA" id="ARBA00022723"/>
    </source>
</evidence>
<sequence>MSVRGVAEEVPGAYKDVRAVVDAAQNAGLAHKVARMEPRICIKG</sequence>
<reference evidence="10 11" key="1">
    <citation type="submission" date="2019-05" db="EMBL/GenBank/DDBJ databases">
        <title>Microbulbifer harenosus sp. nov., an alginate-degrading bacterium isolated from coastal sand.</title>
        <authorList>
            <person name="Huang H."/>
            <person name="Mo K."/>
            <person name="Bao S."/>
        </authorList>
    </citation>
    <scope>NUCLEOTIDE SEQUENCE [LARGE SCALE GENOMIC DNA]</scope>
    <source>
        <strain evidence="10 11">HB161719</strain>
    </source>
</reference>
<keyword evidence="7" id="KW-0342">GTP-binding</keyword>
<dbReference type="Gene3D" id="3.90.1860.10">
    <property type="entry name" value="tRNA-splicing ligase RtcB"/>
    <property type="match status" value="1"/>
</dbReference>
<evidence type="ECO:0000256" key="1">
    <source>
        <dbReference type="ARBA" id="ARBA00001936"/>
    </source>
</evidence>
<evidence type="ECO:0000256" key="7">
    <source>
        <dbReference type="ARBA" id="ARBA00023134"/>
    </source>
</evidence>
<proteinExistence type="predicted"/>
<evidence type="ECO:0000256" key="6">
    <source>
        <dbReference type="ARBA" id="ARBA00022800"/>
    </source>
</evidence>
<evidence type="ECO:0000256" key="3">
    <source>
        <dbReference type="ARBA" id="ARBA00022598"/>
    </source>
</evidence>
<dbReference type="Pfam" id="PF01139">
    <property type="entry name" value="RtcB"/>
    <property type="match status" value="1"/>
</dbReference>
<dbReference type="InterPro" id="IPR036025">
    <property type="entry name" value="RtcB-like_sf"/>
</dbReference>
<comment type="catalytic activity">
    <reaction evidence="9">
        <text>a 3'-end 3'-phospho-ribonucleotide-RNA + a 5'-end dephospho-ribonucleoside-RNA + GTP = a ribonucleotidyl-ribonucleotide-RNA + GMP + diphosphate</text>
        <dbReference type="Rhea" id="RHEA:68076"/>
        <dbReference type="Rhea" id="RHEA-COMP:10463"/>
        <dbReference type="Rhea" id="RHEA-COMP:13936"/>
        <dbReference type="Rhea" id="RHEA-COMP:17355"/>
        <dbReference type="ChEBI" id="CHEBI:33019"/>
        <dbReference type="ChEBI" id="CHEBI:37565"/>
        <dbReference type="ChEBI" id="CHEBI:58115"/>
        <dbReference type="ChEBI" id="CHEBI:83062"/>
        <dbReference type="ChEBI" id="CHEBI:138284"/>
        <dbReference type="ChEBI" id="CHEBI:173118"/>
        <dbReference type="EC" id="6.5.1.8"/>
    </reaction>
</comment>
<dbReference type="Proteomes" id="UP000306791">
    <property type="component" value="Unassembled WGS sequence"/>
</dbReference>
<keyword evidence="5" id="KW-0547">Nucleotide-binding</keyword>
<keyword evidence="6" id="KW-0692">RNA repair</keyword>
<protein>
    <recommendedName>
        <fullName evidence="2">3'-phosphate/5'-hydroxy nucleic acid ligase</fullName>
        <ecNumber evidence="2">6.5.1.8</ecNumber>
    </recommendedName>
</protein>
<dbReference type="InterPro" id="IPR001233">
    <property type="entry name" value="RtcB"/>
</dbReference>
<accession>A0ABY2UIB7</accession>